<sequence length="237" mass="26479">MDTKNVPNTQQNGYQNNPNTLQMVTKAIRILSKMDSKVIKILSKMDIKILKKKNGYQNNLNTQQNGYQSNTNTQQNGHQNSQITQQTTQQNVHQSPVGSGNQNVYASHQNSEDLGQTFATAVSLPQYASSTQNHQQISSSHSNKQPIFCKLVQQPKWLFKSKWTAKQINYTPSIQESLQLQGNAGQPFAYVSLPSNYKSDFSSSGVVTSKIAHTKQSQTSFSNDESSEATGSRFKQR</sequence>
<dbReference type="AlphaFoldDB" id="A0AAV4MMV0"/>
<feature type="region of interest" description="Disordered" evidence="1">
    <location>
        <begin position="213"/>
        <end position="237"/>
    </location>
</feature>
<evidence type="ECO:0000313" key="3">
    <source>
        <dbReference type="Proteomes" id="UP001054945"/>
    </source>
</evidence>
<feature type="compositionally biased region" description="Low complexity" evidence="1">
    <location>
        <begin position="78"/>
        <end position="95"/>
    </location>
</feature>
<keyword evidence="3" id="KW-1185">Reference proteome</keyword>
<proteinExistence type="predicted"/>
<comment type="caution">
    <text evidence="2">The sequence shown here is derived from an EMBL/GenBank/DDBJ whole genome shotgun (WGS) entry which is preliminary data.</text>
</comment>
<accession>A0AAV4MMV0</accession>
<evidence type="ECO:0000256" key="1">
    <source>
        <dbReference type="SAM" id="MobiDB-lite"/>
    </source>
</evidence>
<reference evidence="2 3" key="1">
    <citation type="submission" date="2021-06" db="EMBL/GenBank/DDBJ databases">
        <title>Caerostris extrusa draft genome.</title>
        <authorList>
            <person name="Kono N."/>
            <person name="Arakawa K."/>
        </authorList>
    </citation>
    <scope>NUCLEOTIDE SEQUENCE [LARGE SCALE GENOMIC DNA]</scope>
</reference>
<feature type="region of interest" description="Disordered" evidence="1">
    <location>
        <begin position="60"/>
        <end position="106"/>
    </location>
</feature>
<name>A0AAV4MMV0_CAEEX</name>
<feature type="compositionally biased region" description="Polar residues" evidence="1">
    <location>
        <begin position="214"/>
        <end position="230"/>
    </location>
</feature>
<dbReference type="EMBL" id="BPLR01019975">
    <property type="protein sequence ID" value="GIX73693.1"/>
    <property type="molecule type" value="Genomic_DNA"/>
</dbReference>
<gene>
    <name evidence="2" type="ORF">CEXT_419411</name>
</gene>
<feature type="compositionally biased region" description="Polar residues" evidence="1">
    <location>
        <begin position="96"/>
        <end position="106"/>
    </location>
</feature>
<evidence type="ECO:0000313" key="2">
    <source>
        <dbReference type="EMBL" id="GIX73693.1"/>
    </source>
</evidence>
<protein>
    <submittedName>
        <fullName evidence="2">Uncharacterized protein</fullName>
    </submittedName>
</protein>
<dbReference type="Proteomes" id="UP001054945">
    <property type="component" value="Unassembled WGS sequence"/>
</dbReference>
<feature type="compositionally biased region" description="Polar residues" evidence="1">
    <location>
        <begin position="60"/>
        <end position="77"/>
    </location>
</feature>
<organism evidence="2 3">
    <name type="scientific">Caerostris extrusa</name>
    <name type="common">Bark spider</name>
    <name type="synonym">Caerostris bankana</name>
    <dbReference type="NCBI Taxonomy" id="172846"/>
    <lineage>
        <taxon>Eukaryota</taxon>
        <taxon>Metazoa</taxon>
        <taxon>Ecdysozoa</taxon>
        <taxon>Arthropoda</taxon>
        <taxon>Chelicerata</taxon>
        <taxon>Arachnida</taxon>
        <taxon>Araneae</taxon>
        <taxon>Araneomorphae</taxon>
        <taxon>Entelegynae</taxon>
        <taxon>Araneoidea</taxon>
        <taxon>Araneidae</taxon>
        <taxon>Caerostris</taxon>
    </lineage>
</organism>